<protein>
    <recommendedName>
        <fullName evidence="3">Bacterial EndoU nuclease domain-containing protein</fullName>
    </recommendedName>
</protein>
<proteinExistence type="predicted"/>
<accession>A0ABM8D610</accession>
<dbReference type="Proteomes" id="UP001317870">
    <property type="component" value="Chromosome"/>
</dbReference>
<reference evidence="1 2" key="1">
    <citation type="submission" date="2022-11" db="EMBL/GenBank/DDBJ databases">
        <title>Genome Sequencing of Nocardia sp. ON39_IFM12276 and assembly.</title>
        <authorList>
            <person name="Shimojima M."/>
            <person name="Toyokawa M."/>
            <person name="Uesaka K."/>
        </authorList>
    </citation>
    <scope>NUCLEOTIDE SEQUENCE [LARGE SCALE GENOMIC DNA]</scope>
    <source>
        <strain evidence="1 2">IFM 12276</strain>
    </source>
</reference>
<keyword evidence="2" id="KW-1185">Reference proteome</keyword>
<name>A0ABM8D610_9NOCA</name>
<evidence type="ECO:0000313" key="2">
    <source>
        <dbReference type="Proteomes" id="UP001317870"/>
    </source>
</evidence>
<gene>
    <name evidence="1" type="ORF">IFM12276_59020</name>
</gene>
<organism evidence="1 2">
    <name type="scientific">Nocardia sputorum</name>
    <dbReference type="NCBI Taxonomy" id="2984338"/>
    <lineage>
        <taxon>Bacteria</taxon>
        <taxon>Bacillati</taxon>
        <taxon>Actinomycetota</taxon>
        <taxon>Actinomycetes</taxon>
        <taxon>Mycobacteriales</taxon>
        <taxon>Nocardiaceae</taxon>
        <taxon>Nocardia</taxon>
    </lineage>
</organism>
<evidence type="ECO:0008006" key="3">
    <source>
        <dbReference type="Google" id="ProtNLM"/>
    </source>
</evidence>
<dbReference type="EMBL" id="AP026978">
    <property type="protein sequence ID" value="BDU02874.1"/>
    <property type="molecule type" value="Genomic_DNA"/>
</dbReference>
<evidence type="ECO:0000313" key="1">
    <source>
        <dbReference type="EMBL" id="BDU02874.1"/>
    </source>
</evidence>
<sequence length="162" mass="17186">MHKMGVELKISALVIATEAAVASVMGLMPSPVAHASFPWGACGISSAEEKVVTTFGEWKLLCGNKDYGYRHIQAGHMSEWEGLAAIEGRNWRDIADMAIAKAHDAPDWHGPQSGGRYCYTGQIYLVNRVTGAIAKTVQPTVIVSEGGIVITAFPGGGCRGKA</sequence>